<organism evidence="5 6">
    <name type="scientific">Patulibacter brassicae</name>
    <dbReference type="NCBI Taxonomy" id="1705717"/>
    <lineage>
        <taxon>Bacteria</taxon>
        <taxon>Bacillati</taxon>
        <taxon>Actinomycetota</taxon>
        <taxon>Thermoleophilia</taxon>
        <taxon>Solirubrobacterales</taxon>
        <taxon>Patulibacteraceae</taxon>
        <taxon>Patulibacter</taxon>
    </lineage>
</organism>
<evidence type="ECO:0000256" key="2">
    <source>
        <dbReference type="ARBA" id="ARBA00038825"/>
    </source>
</evidence>
<dbReference type="RefSeq" id="WP_319955481.1">
    <property type="nucleotide sequence ID" value="NZ_JAXAVX010000013.1"/>
</dbReference>
<evidence type="ECO:0000256" key="3">
    <source>
        <dbReference type="ARBA" id="ARBA00040298"/>
    </source>
</evidence>
<feature type="domain" description="Amine oxidase" evidence="4">
    <location>
        <begin position="13"/>
        <end position="310"/>
    </location>
</feature>
<name>A0ABU4VPG3_9ACTN</name>
<dbReference type="Pfam" id="PF01593">
    <property type="entry name" value="Amino_oxidase"/>
    <property type="match status" value="1"/>
</dbReference>
<dbReference type="PANTHER" id="PTHR10668">
    <property type="entry name" value="PHYTOENE DEHYDROGENASE"/>
    <property type="match status" value="1"/>
</dbReference>
<gene>
    <name evidence="5" type="ORF">SK069_17155</name>
</gene>
<reference evidence="5 6" key="1">
    <citation type="submission" date="2023-11" db="EMBL/GenBank/DDBJ databases">
        <authorList>
            <person name="Xu M."/>
            <person name="Jiang T."/>
        </authorList>
    </citation>
    <scope>NUCLEOTIDE SEQUENCE [LARGE SCALE GENOMIC DNA]</scope>
    <source>
        <strain evidence="5 6">SD</strain>
    </source>
</reference>
<dbReference type="PRINTS" id="PR00469">
    <property type="entry name" value="PNDRDTASEII"/>
</dbReference>
<dbReference type="InterPro" id="IPR036188">
    <property type="entry name" value="FAD/NAD-bd_sf"/>
</dbReference>
<dbReference type="InterPro" id="IPR002937">
    <property type="entry name" value="Amino_oxidase"/>
</dbReference>
<sequence>MADVIVAGGGHNGLVAACYLARAGLDVEVLEASPVIGGMTATNEMVPEAPGHFINEASIHASLFRNTAIDAELELTSKYGLRMRRVDPAHVHLGFEGESIAMWQDANRTAQEIAHFSKKDARSWLDFVESVTAGVEIGLPLMLTSAVRPEPKQLAKALAKMGKHRKELLPLARWILQGHAEAIEERFEHPLVRGPLTINLPFMPFDSDASAYALIYLGVYHRTGVAMFEGGTGAFPKALIACLQDAGGRVRANARVEEILVDGGRAVGVRLEGGEEVRARKAVMTSFSPKRVLGELVPQELLSHEDQVKVRHIPTNETGARDYKLNIALKGKLRMPRHQEWRARTFPGDTVDLKLPCVTWNTHEQALDAFRACVRGEVPEHVAGLAQITTAFDPSMAPEGHDTYWFWTGLTPGTPNEGWDVARDQITERVIKESALFYEGLEELEIGRRPLAKPDIAERFNAIDGNVYHVDPIITRLGPLRPALGMGNFQAPIDGLWMTGSGTHSIPGISGMPGHNASKTLLRQLRKERRRGFLRRG</sequence>
<protein>
    <recommendedName>
        <fullName evidence="3">Pyridine nucleotide-disulfide oxidoreductase domain-containing protein 2</fullName>
    </recommendedName>
</protein>
<keyword evidence="6" id="KW-1185">Reference proteome</keyword>
<proteinExistence type="predicted"/>
<evidence type="ECO:0000313" key="6">
    <source>
        <dbReference type="Proteomes" id="UP001277761"/>
    </source>
</evidence>
<dbReference type="SUPFAM" id="SSF51905">
    <property type="entry name" value="FAD/NAD(P)-binding domain"/>
    <property type="match status" value="1"/>
</dbReference>
<dbReference type="PANTHER" id="PTHR10668:SF103">
    <property type="entry name" value="PYRIDINE NUCLEOTIDE-DISULFIDE OXIDOREDUCTASE DOMAIN-CONTAINING PROTEIN 2"/>
    <property type="match status" value="1"/>
</dbReference>
<evidence type="ECO:0000313" key="5">
    <source>
        <dbReference type="EMBL" id="MDX8153330.1"/>
    </source>
</evidence>
<dbReference type="Gene3D" id="3.50.50.60">
    <property type="entry name" value="FAD/NAD(P)-binding domain"/>
    <property type="match status" value="2"/>
</dbReference>
<evidence type="ECO:0000256" key="1">
    <source>
        <dbReference type="ARBA" id="ARBA00037217"/>
    </source>
</evidence>
<evidence type="ECO:0000259" key="4">
    <source>
        <dbReference type="Pfam" id="PF01593"/>
    </source>
</evidence>
<dbReference type="EMBL" id="JAXAVX010000013">
    <property type="protein sequence ID" value="MDX8153330.1"/>
    <property type="molecule type" value="Genomic_DNA"/>
</dbReference>
<accession>A0ABU4VPG3</accession>
<comment type="function">
    <text evidence="1">Probable oxidoreductase that may play a role as regulator of mitochondrial function.</text>
</comment>
<comment type="subunit">
    <text evidence="2">Interacts with COX5B; this interaction may contribute to localize PYROXD2 to the inner face of the inner mitochondrial membrane.</text>
</comment>
<comment type="caution">
    <text evidence="5">The sequence shown here is derived from an EMBL/GenBank/DDBJ whole genome shotgun (WGS) entry which is preliminary data.</text>
</comment>
<dbReference type="Proteomes" id="UP001277761">
    <property type="component" value="Unassembled WGS sequence"/>
</dbReference>